<feature type="transmembrane region" description="Helical" evidence="5">
    <location>
        <begin position="39"/>
        <end position="62"/>
    </location>
</feature>
<evidence type="ECO:0000256" key="4">
    <source>
        <dbReference type="ARBA" id="ARBA00023136"/>
    </source>
</evidence>
<dbReference type="STRING" id="121616.GA0070216_102357"/>
<feature type="transmembrane region" description="Helical" evidence="5">
    <location>
        <begin position="138"/>
        <end position="157"/>
    </location>
</feature>
<organism evidence="6 7">
    <name type="scientific">Micromonospora matsumotoense</name>
    <dbReference type="NCBI Taxonomy" id="121616"/>
    <lineage>
        <taxon>Bacteria</taxon>
        <taxon>Bacillati</taxon>
        <taxon>Actinomycetota</taxon>
        <taxon>Actinomycetes</taxon>
        <taxon>Micromonosporales</taxon>
        <taxon>Micromonosporaceae</taxon>
        <taxon>Micromonospora</taxon>
    </lineage>
</organism>
<evidence type="ECO:0000256" key="1">
    <source>
        <dbReference type="ARBA" id="ARBA00004141"/>
    </source>
</evidence>
<protein>
    <submittedName>
        <fullName evidence="6">Bile acid:Na+ symporter, BASS family</fullName>
    </submittedName>
</protein>
<keyword evidence="4 5" id="KW-0472">Membrane</keyword>
<keyword evidence="7" id="KW-1185">Reference proteome</keyword>
<name>A0A1C4VGF3_9ACTN</name>
<evidence type="ECO:0000256" key="5">
    <source>
        <dbReference type="SAM" id="Phobius"/>
    </source>
</evidence>
<feature type="transmembrane region" description="Helical" evidence="5">
    <location>
        <begin position="195"/>
        <end position="218"/>
    </location>
</feature>
<feature type="transmembrane region" description="Helical" evidence="5">
    <location>
        <begin position="230"/>
        <end position="251"/>
    </location>
</feature>
<feature type="transmembrane region" description="Helical" evidence="5">
    <location>
        <begin position="99"/>
        <end position="126"/>
    </location>
</feature>
<dbReference type="OrthoDB" id="9806785at2"/>
<evidence type="ECO:0000256" key="3">
    <source>
        <dbReference type="ARBA" id="ARBA00022989"/>
    </source>
</evidence>
<dbReference type="InterPro" id="IPR038770">
    <property type="entry name" value="Na+/solute_symporter_sf"/>
</dbReference>
<feature type="transmembrane region" description="Helical" evidence="5">
    <location>
        <begin position="68"/>
        <end position="87"/>
    </location>
</feature>
<dbReference type="PANTHER" id="PTHR10361:SF24">
    <property type="entry name" value="P3 PROTEIN"/>
    <property type="match status" value="1"/>
</dbReference>
<evidence type="ECO:0000313" key="7">
    <source>
        <dbReference type="Proteomes" id="UP000198797"/>
    </source>
</evidence>
<feature type="transmembrane region" description="Helical" evidence="5">
    <location>
        <begin position="6"/>
        <end position="27"/>
    </location>
</feature>
<dbReference type="EMBL" id="FMCU01000002">
    <property type="protein sequence ID" value="SCE83042.1"/>
    <property type="molecule type" value="Genomic_DNA"/>
</dbReference>
<keyword evidence="3 5" id="KW-1133">Transmembrane helix</keyword>
<evidence type="ECO:0000256" key="2">
    <source>
        <dbReference type="ARBA" id="ARBA00022692"/>
    </source>
</evidence>
<feature type="transmembrane region" description="Helical" evidence="5">
    <location>
        <begin position="263"/>
        <end position="282"/>
    </location>
</feature>
<proteinExistence type="predicted"/>
<reference evidence="7" key="1">
    <citation type="submission" date="2016-06" db="EMBL/GenBank/DDBJ databases">
        <authorList>
            <person name="Varghese N."/>
            <person name="Submissions Spin"/>
        </authorList>
    </citation>
    <scope>NUCLEOTIDE SEQUENCE [LARGE SCALE GENOMIC DNA]</scope>
    <source>
        <strain evidence="7">DSM 44100</strain>
    </source>
</reference>
<dbReference type="PANTHER" id="PTHR10361">
    <property type="entry name" value="SODIUM-BILE ACID COTRANSPORTER"/>
    <property type="match status" value="1"/>
</dbReference>
<gene>
    <name evidence="6" type="ORF">GA0070216_102357</name>
</gene>
<dbReference type="InterPro" id="IPR004710">
    <property type="entry name" value="Bilac:Na_transpt"/>
</dbReference>
<dbReference type="GO" id="GO:0016020">
    <property type="term" value="C:membrane"/>
    <property type="evidence" value="ECO:0007669"/>
    <property type="project" value="UniProtKB-SubCell"/>
</dbReference>
<dbReference type="Pfam" id="PF01758">
    <property type="entry name" value="SBF"/>
    <property type="match status" value="1"/>
</dbReference>
<comment type="subcellular location">
    <subcellularLocation>
        <location evidence="1">Membrane</location>
        <topology evidence="1">Multi-pass membrane protein</topology>
    </subcellularLocation>
</comment>
<accession>A0A1C4VGF3</accession>
<feature type="transmembrane region" description="Helical" evidence="5">
    <location>
        <begin position="169"/>
        <end position="189"/>
    </location>
</feature>
<dbReference type="Gene3D" id="1.20.1530.20">
    <property type="match status" value="1"/>
</dbReference>
<sequence length="302" mass="31410">MGSGLSLALFPVALGIVMLGIGLSLTVEDFRRVARHPRVVLICLGCQMLILPAICLGLVAAFDLRPELAVGMMLLAASPGGSTAGLYSHLFRGNVALNVSLTAINSVLALFTLPLIVNLSVAGFVGADSTIGLQFGKVVQVFALVLIPIAVGMLLRRRFTAFALRMERPVKITSVVVLAVIIVGAVAGIKDDVLATLGEIIGVVVLFNLISLAVGYLAPRLLRAGHRDSVASSFEIGLHNATLAITIGMSPTLLDNATMAMPSVVYGSLMFVTAAAFGLVVARRSAAPSPTVAGETARQTLR</sequence>
<evidence type="ECO:0000313" key="6">
    <source>
        <dbReference type="EMBL" id="SCE83042.1"/>
    </source>
</evidence>
<keyword evidence="2 5" id="KW-0812">Transmembrane</keyword>
<dbReference type="RefSeq" id="WP_091239935.1">
    <property type="nucleotide sequence ID" value="NZ_FMCU01000002.1"/>
</dbReference>
<dbReference type="InterPro" id="IPR002657">
    <property type="entry name" value="BilAc:Na_symport/Acr3"/>
</dbReference>
<dbReference type="AlphaFoldDB" id="A0A1C4VGF3"/>
<dbReference type="Proteomes" id="UP000198797">
    <property type="component" value="Unassembled WGS sequence"/>
</dbReference>